<evidence type="ECO:0000313" key="2">
    <source>
        <dbReference type="Proteomes" id="UP001499986"/>
    </source>
</evidence>
<name>A0ABN3JEC1_9ACTN</name>
<gene>
    <name evidence="1" type="ORF">GCM10010255_83710</name>
</gene>
<evidence type="ECO:0000313" key="1">
    <source>
        <dbReference type="EMBL" id="GAA2428147.1"/>
    </source>
</evidence>
<dbReference type="EMBL" id="BAAASE010000020">
    <property type="protein sequence ID" value="GAA2428147.1"/>
    <property type="molecule type" value="Genomic_DNA"/>
</dbReference>
<organism evidence="1 2">
    <name type="scientific">Streptomyces coeruleofuscus</name>
    <dbReference type="NCBI Taxonomy" id="66879"/>
    <lineage>
        <taxon>Bacteria</taxon>
        <taxon>Bacillati</taxon>
        <taxon>Actinomycetota</taxon>
        <taxon>Actinomycetes</taxon>
        <taxon>Kitasatosporales</taxon>
        <taxon>Streptomycetaceae</taxon>
        <taxon>Streptomyces</taxon>
    </lineage>
</organism>
<protein>
    <submittedName>
        <fullName evidence="1">Uncharacterized protein</fullName>
    </submittedName>
</protein>
<reference evidence="1 2" key="1">
    <citation type="journal article" date="2019" name="Int. J. Syst. Evol. Microbiol.">
        <title>The Global Catalogue of Microorganisms (GCM) 10K type strain sequencing project: providing services to taxonomists for standard genome sequencing and annotation.</title>
        <authorList>
            <consortium name="The Broad Institute Genomics Platform"/>
            <consortium name="The Broad Institute Genome Sequencing Center for Infectious Disease"/>
            <person name="Wu L."/>
            <person name="Ma J."/>
        </authorList>
    </citation>
    <scope>NUCLEOTIDE SEQUENCE [LARGE SCALE GENOMIC DNA]</scope>
    <source>
        <strain evidence="1 2">JCM 4358</strain>
    </source>
</reference>
<dbReference type="Proteomes" id="UP001499986">
    <property type="component" value="Unassembled WGS sequence"/>
</dbReference>
<comment type="caution">
    <text evidence="1">The sequence shown here is derived from an EMBL/GenBank/DDBJ whole genome shotgun (WGS) entry which is preliminary data.</text>
</comment>
<keyword evidence="2" id="KW-1185">Reference proteome</keyword>
<sequence>MPDARYAIVAVLVAATVTWALRALPFAALAPLRESAPSSTSAPACPPASW</sequence>
<accession>A0ABN3JEC1</accession>
<proteinExistence type="predicted"/>